<dbReference type="SMART" id="SM00382">
    <property type="entry name" value="AAA"/>
    <property type="match status" value="1"/>
</dbReference>
<name>D6ZU36_BIFLJ</name>
<feature type="domain" description="AAA+ ATPase" evidence="3">
    <location>
        <begin position="584"/>
        <end position="716"/>
    </location>
</feature>
<proteinExistence type="inferred from homology"/>
<feature type="compositionally biased region" description="Basic and acidic residues" evidence="2">
    <location>
        <begin position="137"/>
        <end position="154"/>
    </location>
</feature>
<dbReference type="PANTHER" id="PTHR30050">
    <property type="entry name" value="CHROMOSOMAL REPLICATION INITIATOR PROTEIN DNAA"/>
    <property type="match status" value="1"/>
</dbReference>
<feature type="compositionally biased region" description="Basic and acidic residues" evidence="2">
    <location>
        <begin position="350"/>
        <end position="359"/>
    </location>
</feature>
<evidence type="ECO:0000256" key="1">
    <source>
        <dbReference type="ARBA" id="ARBA00008059"/>
    </source>
</evidence>
<dbReference type="InterPro" id="IPR003593">
    <property type="entry name" value="AAA+_ATPase"/>
</dbReference>
<dbReference type="SUPFAM" id="SSF52540">
    <property type="entry name" value="P-loop containing nucleoside triphosphate hydrolases"/>
    <property type="match status" value="1"/>
</dbReference>
<dbReference type="HOGENOM" id="CLU_378864_0_0_11"/>
<dbReference type="GO" id="GO:0005524">
    <property type="term" value="F:ATP binding"/>
    <property type="evidence" value="ECO:0007669"/>
    <property type="project" value="InterPro"/>
</dbReference>
<dbReference type="Proteomes" id="UP000006740">
    <property type="component" value="Chromosome"/>
</dbReference>
<dbReference type="InterPro" id="IPR027417">
    <property type="entry name" value="P-loop_NTPase"/>
</dbReference>
<dbReference type="Gene3D" id="3.40.50.300">
    <property type="entry name" value="P-loop containing nucleotide triphosphate hydrolases"/>
    <property type="match status" value="1"/>
</dbReference>
<feature type="region of interest" description="Disordered" evidence="2">
    <location>
        <begin position="114"/>
        <end position="197"/>
    </location>
</feature>
<feature type="compositionally biased region" description="Basic residues" evidence="2">
    <location>
        <begin position="165"/>
        <end position="183"/>
    </location>
</feature>
<dbReference type="NCBIfam" id="NF038214">
    <property type="entry name" value="IS21_help_AAA"/>
    <property type="match status" value="1"/>
</dbReference>
<feature type="compositionally biased region" description="Basic residues" evidence="2">
    <location>
        <begin position="448"/>
        <end position="464"/>
    </location>
</feature>
<dbReference type="CDD" id="cd00009">
    <property type="entry name" value="AAA"/>
    <property type="match status" value="1"/>
</dbReference>
<gene>
    <name evidence="4" type="ordered locus">BLJ_0927</name>
</gene>
<dbReference type="AlphaFoldDB" id="D6ZU36"/>
<feature type="region of interest" description="Disordered" evidence="2">
    <location>
        <begin position="210"/>
        <end position="489"/>
    </location>
</feature>
<organism evidence="4 5">
    <name type="scientific">Bifidobacterium longum subsp. longum (strain JDM301)</name>
    <dbReference type="NCBI Taxonomy" id="759350"/>
    <lineage>
        <taxon>Bacteria</taxon>
        <taxon>Bacillati</taxon>
        <taxon>Actinomycetota</taxon>
        <taxon>Actinomycetes</taxon>
        <taxon>Bifidobacteriales</taxon>
        <taxon>Bifidobacteriaceae</taxon>
        <taxon>Bifidobacterium</taxon>
    </lineage>
</organism>
<reference evidence="4 5" key="1">
    <citation type="journal article" date="2010" name="J. Bacteriol.">
        <title>Complete genome sequence of Bifidobacterium longum JDM301.</title>
        <authorList>
            <person name="Wei Y.X."/>
            <person name="Zhang Z.Y."/>
            <person name="Liu C."/>
            <person name="Zhu Y.Z."/>
            <person name="Zhu Y.Q."/>
            <person name="Zheng H."/>
            <person name="Zhao G.P."/>
            <person name="Wang S."/>
            <person name="Guo X.K."/>
        </authorList>
    </citation>
    <scope>NUCLEOTIDE SEQUENCE [LARGE SCALE GENOMIC DNA]</scope>
    <source>
        <strain evidence="4 5">JDM301</strain>
    </source>
</reference>
<protein>
    <submittedName>
        <fullName evidence="4">DNA replication protein</fullName>
    </submittedName>
</protein>
<dbReference type="GO" id="GO:0006260">
    <property type="term" value="P:DNA replication"/>
    <property type="evidence" value="ECO:0007669"/>
    <property type="project" value="TreeGrafter"/>
</dbReference>
<dbReference type="PANTHER" id="PTHR30050:SF4">
    <property type="entry name" value="ATP-BINDING PROTEIN RV3427C IN INSERTION SEQUENCE-RELATED"/>
    <property type="match status" value="1"/>
</dbReference>
<evidence type="ECO:0000259" key="3">
    <source>
        <dbReference type="SMART" id="SM00382"/>
    </source>
</evidence>
<dbReference type="EMBL" id="CP002010">
    <property type="protein sequence ID" value="ADH00392.1"/>
    <property type="molecule type" value="Genomic_DNA"/>
</dbReference>
<feature type="compositionally biased region" description="Basic residues" evidence="2">
    <location>
        <begin position="114"/>
        <end position="127"/>
    </location>
</feature>
<feature type="compositionally biased region" description="Basic and acidic residues" evidence="2">
    <location>
        <begin position="210"/>
        <end position="226"/>
    </location>
</feature>
<dbReference type="InterPro" id="IPR002611">
    <property type="entry name" value="IstB_ATP-bd"/>
</dbReference>
<dbReference type="InterPro" id="IPR047661">
    <property type="entry name" value="IstB"/>
</dbReference>
<feature type="compositionally biased region" description="Basic and acidic residues" evidence="2">
    <location>
        <begin position="407"/>
        <end position="425"/>
    </location>
</feature>
<accession>D6ZU36</accession>
<dbReference type="Pfam" id="PF01695">
    <property type="entry name" value="IstB_IS21"/>
    <property type="match status" value="1"/>
</dbReference>
<dbReference type="KEGG" id="bll:BLJ_0927"/>
<sequence>MARNRQTAWRVEGYRQEIRDHGGLLAETRGQEGTAFPDRRVFRHGGFVAVRGQAHAPQAAPYRQTLVRQARRGGGLRGLVLVGAALREEVARGASVRRRRLSRARLERRRHAGRFRRGRRHDRRGRRQGALPGRHVPALEHAVRGRDAGRERGMRVRGAGPDLRPHRHGSPRAGARQRHRCGPPRRVEQGDSGARVRHVLRPLPARDEVLQPVFRQREGIRRERGRLPAPQPHGPQAQRGESQAAGEASAVEVRRDRGRGPLPFRQADTRAVRRGPRGDAAAAARAFRRGRMGRAQGRQGGQHPDRLGPLPRGPVMARLDAARGPARVRGGDPHRRRQAREHSSPLLRRWRADGQEPRHAAARAGQETQRVGRVAPARRASGRARAASRRVGPRIKTTRADAPAQGRRGERLRERGPRHGRDRGGRQGARRGQPARTGQTDRAGRPARPGRRGRQARRIRRVQQPRREGDGVMTRPSRTMADTRRRRASTGRMMDEIMELARSLPLTRQVLADSLETATPAQMEFMLSWMNEELASREQSKRARLLKQAGLPGVKELDGYDWTPVRFPVDYGREALESLDFVANSEDVVLFGPPGTGKTHLAVALARKACVEGQPTRFFTAAGLVMRLLRASAEGRLDRELALISKARLLVIDELGYVPVDEEGSRLLFQVVTNAYERQSVIYTTNIESGGWGRVFGDPNMATAIVDRTVHHGRMIRFEGESYRRTHALMG</sequence>
<evidence type="ECO:0000313" key="5">
    <source>
        <dbReference type="Proteomes" id="UP000006740"/>
    </source>
</evidence>
<evidence type="ECO:0000313" key="4">
    <source>
        <dbReference type="EMBL" id="ADH00392.1"/>
    </source>
</evidence>
<comment type="similarity">
    <text evidence="1">Belongs to the IS21/IS1162 putative ATP-binding protein family.</text>
</comment>
<evidence type="ECO:0000256" key="2">
    <source>
        <dbReference type="SAM" id="MobiDB-lite"/>
    </source>
</evidence>
<feature type="compositionally biased region" description="Basic residues" evidence="2">
    <location>
        <begin position="380"/>
        <end position="397"/>
    </location>
</feature>